<dbReference type="Pfam" id="PF01323">
    <property type="entry name" value="DSBA"/>
    <property type="match status" value="1"/>
</dbReference>
<feature type="region of interest" description="Disordered" evidence="1">
    <location>
        <begin position="217"/>
        <end position="243"/>
    </location>
</feature>
<feature type="domain" description="DSBA-like thioredoxin" evidence="2">
    <location>
        <begin position="3"/>
        <end position="205"/>
    </location>
</feature>
<dbReference type="GO" id="GO:0016491">
    <property type="term" value="F:oxidoreductase activity"/>
    <property type="evidence" value="ECO:0007669"/>
    <property type="project" value="InterPro"/>
</dbReference>
<dbReference type="Proteomes" id="UP000285376">
    <property type="component" value="Unassembled WGS sequence"/>
</dbReference>
<dbReference type="Gene3D" id="3.40.30.10">
    <property type="entry name" value="Glutaredoxin"/>
    <property type="match status" value="1"/>
</dbReference>
<dbReference type="PANTHER" id="PTHR13887:SF41">
    <property type="entry name" value="THIOREDOXIN SUPERFAMILY PROTEIN"/>
    <property type="match status" value="1"/>
</dbReference>
<sequence length="243" mass="26914">MKIDIWSDIVCPFCYIGKRHLELALDGFEHADDVEIVWHSYELDPTIEAVPDTTLVEKIAAKYGMTPEQSERSQEDIAARAAEVGLEFNWREAKFGNTFDAHRLVHLAAQHGRATEAHERLMRAYFTEGVAVGDVNELQRLGEELELPFDELRELLTGTDYATEVRADEEQARSLGISGVPFFVLGEKYAVSGAQPVELFEQALAQTWNELHGDTAASTSDDAVTAQAAHDHGPSCEGDHCAV</sequence>
<protein>
    <submittedName>
        <fullName evidence="3">DsbA family oxidoreductase</fullName>
    </submittedName>
</protein>
<dbReference type="RefSeq" id="WP_118913569.1">
    <property type="nucleotide sequence ID" value="NZ_CBCRVH010000010.1"/>
</dbReference>
<organism evidence="3 4">
    <name type="scientific">Dermacoccus abyssi</name>
    <dbReference type="NCBI Taxonomy" id="322596"/>
    <lineage>
        <taxon>Bacteria</taxon>
        <taxon>Bacillati</taxon>
        <taxon>Actinomycetota</taxon>
        <taxon>Actinomycetes</taxon>
        <taxon>Micrococcales</taxon>
        <taxon>Dermacoccaceae</taxon>
        <taxon>Dermacoccus</taxon>
    </lineage>
</organism>
<evidence type="ECO:0000313" key="3">
    <source>
        <dbReference type="EMBL" id="RHW45513.1"/>
    </source>
</evidence>
<feature type="compositionally biased region" description="Low complexity" evidence="1">
    <location>
        <begin position="217"/>
        <end position="228"/>
    </location>
</feature>
<evidence type="ECO:0000256" key="1">
    <source>
        <dbReference type="SAM" id="MobiDB-lite"/>
    </source>
</evidence>
<dbReference type="EMBL" id="QWLM01000009">
    <property type="protein sequence ID" value="RHW45513.1"/>
    <property type="molecule type" value="Genomic_DNA"/>
</dbReference>
<dbReference type="CDD" id="cd03024">
    <property type="entry name" value="DsbA_FrnE"/>
    <property type="match status" value="1"/>
</dbReference>
<evidence type="ECO:0000259" key="2">
    <source>
        <dbReference type="Pfam" id="PF01323"/>
    </source>
</evidence>
<feature type="compositionally biased region" description="Basic and acidic residues" evidence="1">
    <location>
        <begin position="229"/>
        <end position="243"/>
    </location>
</feature>
<comment type="caution">
    <text evidence="3">The sequence shown here is derived from an EMBL/GenBank/DDBJ whole genome shotgun (WGS) entry which is preliminary data.</text>
</comment>
<evidence type="ECO:0000313" key="4">
    <source>
        <dbReference type="Proteomes" id="UP000285376"/>
    </source>
</evidence>
<accession>A0A417Z436</accession>
<gene>
    <name evidence="3" type="ORF">D1832_08985</name>
</gene>
<name>A0A417Z436_9MICO</name>
<proteinExistence type="predicted"/>
<dbReference type="AlphaFoldDB" id="A0A417Z436"/>
<dbReference type="SUPFAM" id="SSF52833">
    <property type="entry name" value="Thioredoxin-like"/>
    <property type="match status" value="1"/>
</dbReference>
<dbReference type="InterPro" id="IPR036249">
    <property type="entry name" value="Thioredoxin-like_sf"/>
</dbReference>
<dbReference type="InterPro" id="IPR001853">
    <property type="entry name" value="DSBA-like_thioredoxin_dom"/>
</dbReference>
<reference evidence="3 4" key="1">
    <citation type="submission" date="2018-08" db="EMBL/GenBank/DDBJ databases">
        <title>Whole genome sequence analysis of Dermacoccus abyssi bacteria isolated from Deep Mariana trench Micromonospora spp reveals genes involved in the environmental adaptation and production of secondary metabolites.</title>
        <authorList>
            <person name="Abdel-Mageed W.M."/>
            <person name="Lehri B."/>
            <person name="Nouioui I."/>
            <person name="Goodfellow I."/>
            <person name="Jaspars M."/>
            <person name="Karlyshev A."/>
        </authorList>
    </citation>
    <scope>NUCLEOTIDE SEQUENCE [LARGE SCALE GENOMIC DNA]</scope>
    <source>
        <strain evidence="3 4">MT1.1</strain>
    </source>
</reference>
<dbReference type="PANTHER" id="PTHR13887">
    <property type="entry name" value="GLUTATHIONE S-TRANSFERASE KAPPA"/>
    <property type="match status" value="1"/>
</dbReference>